<protein>
    <submittedName>
        <fullName evidence="3">Uncharacterized protein</fullName>
    </submittedName>
</protein>
<gene>
    <name evidence="3" type="ORF">K443DRAFT_331327</name>
</gene>
<dbReference type="EMBL" id="KN838761">
    <property type="protein sequence ID" value="KIJ95295.1"/>
    <property type="molecule type" value="Genomic_DNA"/>
</dbReference>
<dbReference type="AlphaFoldDB" id="A0A0C9WTJ6"/>
<keyword evidence="1" id="KW-0472">Membrane</keyword>
<name>A0A0C9WTJ6_9AGAR</name>
<evidence type="ECO:0000256" key="2">
    <source>
        <dbReference type="SAM" id="SignalP"/>
    </source>
</evidence>
<keyword evidence="1" id="KW-1133">Transmembrane helix</keyword>
<feature type="signal peptide" evidence="2">
    <location>
        <begin position="1"/>
        <end position="18"/>
    </location>
</feature>
<organism evidence="3 4">
    <name type="scientific">Laccaria amethystina LaAM-08-1</name>
    <dbReference type="NCBI Taxonomy" id="1095629"/>
    <lineage>
        <taxon>Eukaryota</taxon>
        <taxon>Fungi</taxon>
        <taxon>Dikarya</taxon>
        <taxon>Basidiomycota</taxon>
        <taxon>Agaricomycotina</taxon>
        <taxon>Agaricomycetes</taxon>
        <taxon>Agaricomycetidae</taxon>
        <taxon>Agaricales</taxon>
        <taxon>Agaricineae</taxon>
        <taxon>Hydnangiaceae</taxon>
        <taxon>Laccaria</taxon>
    </lineage>
</organism>
<reference evidence="4" key="2">
    <citation type="submission" date="2015-01" db="EMBL/GenBank/DDBJ databases">
        <title>Evolutionary Origins and Diversification of the Mycorrhizal Mutualists.</title>
        <authorList>
            <consortium name="DOE Joint Genome Institute"/>
            <consortium name="Mycorrhizal Genomics Consortium"/>
            <person name="Kohler A."/>
            <person name="Kuo A."/>
            <person name="Nagy L.G."/>
            <person name="Floudas D."/>
            <person name="Copeland A."/>
            <person name="Barry K.W."/>
            <person name="Cichocki N."/>
            <person name="Veneault-Fourrey C."/>
            <person name="LaButti K."/>
            <person name="Lindquist E.A."/>
            <person name="Lipzen A."/>
            <person name="Lundell T."/>
            <person name="Morin E."/>
            <person name="Murat C."/>
            <person name="Riley R."/>
            <person name="Ohm R."/>
            <person name="Sun H."/>
            <person name="Tunlid A."/>
            <person name="Henrissat B."/>
            <person name="Grigoriev I.V."/>
            <person name="Hibbett D.S."/>
            <person name="Martin F."/>
        </authorList>
    </citation>
    <scope>NUCLEOTIDE SEQUENCE [LARGE SCALE GENOMIC DNA]</scope>
    <source>
        <strain evidence="4">LaAM-08-1</strain>
    </source>
</reference>
<dbReference type="Proteomes" id="UP000054477">
    <property type="component" value="Unassembled WGS sequence"/>
</dbReference>
<keyword evidence="2" id="KW-0732">Signal</keyword>
<evidence type="ECO:0000313" key="3">
    <source>
        <dbReference type="EMBL" id="KIJ95295.1"/>
    </source>
</evidence>
<reference evidence="3 4" key="1">
    <citation type="submission" date="2014-04" db="EMBL/GenBank/DDBJ databases">
        <authorList>
            <consortium name="DOE Joint Genome Institute"/>
            <person name="Kuo A."/>
            <person name="Kohler A."/>
            <person name="Nagy L.G."/>
            <person name="Floudas D."/>
            <person name="Copeland A."/>
            <person name="Barry K.W."/>
            <person name="Cichocki N."/>
            <person name="Veneault-Fourrey C."/>
            <person name="LaButti K."/>
            <person name="Lindquist E.A."/>
            <person name="Lipzen A."/>
            <person name="Lundell T."/>
            <person name="Morin E."/>
            <person name="Murat C."/>
            <person name="Sun H."/>
            <person name="Tunlid A."/>
            <person name="Henrissat B."/>
            <person name="Grigoriev I.V."/>
            <person name="Hibbett D.S."/>
            <person name="Martin F."/>
            <person name="Nordberg H.P."/>
            <person name="Cantor M.N."/>
            <person name="Hua S.X."/>
        </authorList>
    </citation>
    <scope>NUCLEOTIDE SEQUENCE [LARGE SCALE GENOMIC DNA]</scope>
    <source>
        <strain evidence="3 4">LaAM-08-1</strain>
    </source>
</reference>
<feature type="chain" id="PRO_5002216280" evidence="2">
    <location>
        <begin position="19"/>
        <end position="82"/>
    </location>
</feature>
<keyword evidence="4" id="KW-1185">Reference proteome</keyword>
<evidence type="ECO:0000313" key="4">
    <source>
        <dbReference type="Proteomes" id="UP000054477"/>
    </source>
</evidence>
<feature type="transmembrane region" description="Helical" evidence="1">
    <location>
        <begin position="20"/>
        <end position="38"/>
    </location>
</feature>
<sequence>MSWTFSSLIIITNTTTYSLLPPSALACIVSAISYSYCLSPTRTRAPHFPSGILVLIPFTKLVHAVNKLQEVLLIRRASNSIS</sequence>
<keyword evidence="1" id="KW-0812">Transmembrane</keyword>
<accession>A0A0C9WTJ6</accession>
<evidence type="ECO:0000256" key="1">
    <source>
        <dbReference type="SAM" id="Phobius"/>
    </source>
</evidence>
<dbReference type="HOGENOM" id="CLU_2558624_0_0_1"/>
<proteinExistence type="predicted"/>